<accession>A0AAU7XF00</accession>
<keyword evidence="3 6" id="KW-1133">Transmembrane helix</keyword>
<evidence type="ECO:0000256" key="6">
    <source>
        <dbReference type="SAM" id="Phobius"/>
    </source>
</evidence>
<dbReference type="PANTHER" id="PTHR12763:SF28">
    <property type="entry name" value="GEO10507P1-RELATED"/>
    <property type="match status" value="1"/>
</dbReference>
<comment type="subcellular location">
    <subcellularLocation>
        <location evidence="1">Membrane</location>
        <topology evidence="1">Single-pass membrane protein</topology>
    </subcellularLocation>
</comment>
<evidence type="ECO:0000259" key="7">
    <source>
        <dbReference type="PROSITE" id="PS50076"/>
    </source>
</evidence>
<gene>
    <name evidence="8" type="ORF">ABS361_04865</name>
</gene>
<keyword evidence="4 6" id="KW-0472">Membrane</keyword>
<feature type="transmembrane region" description="Helical" evidence="6">
    <location>
        <begin position="36"/>
        <end position="66"/>
    </location>
</feature>
<dbReference type="EMBL" id="CP158568">
    <property type="protein sequence ID" value="XBY45612.1"/>
    <property type="molecule type" value="Genomic_DNA"/>
</dbReference>
<reference evidence="8" key="1">
    <citation type="submission" date="2024-06" db="EMBL/GenBank/DDBJ databases">
        <title>Methylostella associata gen. nov., sp. nov., a novel Ancalomicrobiaceae-affiliated facultatively methylotrophic bacteria that feed on methanotrophs of the genus Methylococcus.</title>
        <authorList>
            <person name="Saltykova V."/>
            <person name="Danilova O.V."/>
            <person name="Oshkin I.Y."/>
            <person name="Belova S.E."/>
            <person name="Pimenov N.V."/>
            <person name="Dedysh S.N."/>
        </authorList>
    </citation>
    <scope>NUCLEOTIDE SEQUENCE</scope>
    <source>
        <strain evidence="8">S20</strain>
    </source>
</reference>
<feature type="transmembrane region" description="Helical" evidence="6">
    <location>
        <begin position="6"/>
        <end position="24"/>
    </location>
</feature>
<evidence type="ECO:0000256" key="3">
    <source>
        <dbReference type="ARBA" id="ARBA00022989"/>
    </source>
</evidence>
<dbReference type="CDD" id="cd06257">
    <property type="entry name" value="DnaJ"/>
    <property type="match status" value="1"/>
</dbReference>
<proteinExistence type="inferred from homology"/>
<feature type="transmembrane region" description="Helical" evidence="6">
    <location>
        <begin position="78"/>
        <end position="96"/>
    </location>
</feature>
<protein>
    <submittedName>
        <fullName evidence="8">DnaJ domain-containing protein</fullName>
    </submittedName>
</protein>
<name>A0AAU7XF00_9HYPH</name>
<evidence type="ECO:0000256" key="5">
    <source>
        <dbReference type="ARBA" id="ARBA00038105"/>
    </source>
</evidence>
<sequence>MNLPVVALLVLVALLVVAGKLGLIDLRTAGRKARRWIGTGAVAAGAFCAATGRIALGAALVIGGLALLGSEPGALGPVWKAVRLSPLGALAGLFGARPRGRRSTMRSAALEVEVDHDSGVISGRVLVGRFEGRDLARLSVADLLALRREIANDAESRALLEAYLDRRSPAWREDLQDDPAARSRGPARAGAMTEEEAYQILGLQPGAGDAEVRDAHRRLMKAVHPDMGGSTFLAAKINEAKDRLVGRHGTRSKN</sequence>
<dbReference type="PROSITE" id="PS50076">
    <property type="entry name" value="DNAJ_2"/>
    <property type="match status" value="1"/>
</dbReference>
<evidence type="ECO:0000256" key="1">
    <source>
        <dbReference type="ARBA" id="ARBA00004167"/>
    </source>
</evidence>
<dbReference type="SUPFAM" id="SSF46565">
    <property type="entry name" value="Chaperone J-domain"/>
    <property type="match status" value="1"/>
</dbReference>
<comment type="similarity">
    <text evidence="5">Belongs to the TIM14 family.</text>
</comment>
<organism evidence="8">
    <name type="scientific">Methyloraptor flagellatus</name>
    <dbReference type="NCBI Taxonomy" id="3162530"/>
    <lineage>
        <taxon>Bacteria</taxon>
        <taxon>Pseudomonadati</taxon>
        <taxon>Pseudomonadota</taxon>
        <taxon>Alphaproteobacteria</taxon>
        <taxon>Hyphomicrobiales</taxon>
        <taxon>Ancalomicrobiaceae</taxon>
        <taxon>Methyloraptor</taxon>
    </lineage>
</organism>
<dbReference type="KEGG" id="mflg:ABS361_04865"/>
<dbReference type="Gene3D" id="1.10.287.110">
    <property type="entry name" value="DnaJ domain"/>
    <property type="match status" value="1"/>
</dbReference>
<dbReference type="PANTHER" id="PTHR12763">
    <property type="match status" value="1"/>
</dbReference>
<evidence type="ECO:0000256" key="4">
    <source>
        <dbReference type="ARBA" id="ARBA00023136"/>
    </source>
</evidence>
<dbReference type="InterPro" id="IPR001623">
    <property type="entry name" value="DnaJ_domain"/>
</dbReference>
<dbReference type="Pfam" id="PF00226">
    <property type="entry name" value="DnaJ"/>
    <property type="match status" value="1"/>
</dbReference>
<dbReference type="RefSeq" id="WP_407050704.1">
    <property type="nucleotide sequence ID" value="NZ_CP158568.1"/>
</dbReference>
<keyword evidence="2 6" id="KW-0812">Transmembrane</keyword>
<evidence type="ECO:0000256" key="2">
    <source>
        <dbReference type="ARBA" id="ARBA00022692"/>
    </source>
</evidence>
<feature type="domain" description="J" evidence="7">
    <location>
        <begin position="196"/>
        <end position="254"/>
    </location>
</feature>
<dbReference type="FunFam" id="1.10.287.110:FF:000001">
    <property type="entry name" value="Import inner membrane translocase subunit tim14"/>
    <property type="match status" value="1"/>
</dbReference>
<dbReference type="InterPro" id="IPR036869">
    <property type="entry name" value="J_dom_sf"/>
</dbReference>
<dbReference type="GO" id="GO:0016020">
    <property type="term" value="C:membrane"/>
    <property type="evidence" value="ECO:0007669"/>
    <property type="project" value="UniProtKB-SubCell"/>
</dbReference>
<dbReference type="SMART" id="SM00271">
    <property type="entry name" value="DnaJ"/>
    <property type="match status" value="1"/>
</dbReference>
<evidence type="ECO:0000313" key="8">
    <source>
        <dbReference type="EMBL" id="XBY45612.1"/>
    </source>
</evidence>
<dbReference type="AlphaFoldDB" id="A0AAU7XF00"/>